<dbReference type="OrthoDB" id="1711136at2759"/>
<evidence type="ECO:0000313" key="3">
    <source>
        <dbReference type="Proteomes" id="UP000041254"/>
    </source>
</evidence>
<dbReference type="VEuPathDB" id="CryptoDB:Vbra_20196"/>
<gene>
    <name evidence="2" type="ORF">Vbra_20196</name>
</gene>
<sequence length="120" mass="13941">MEQNDQLDRKVQELTADFTAAGVRKDTAAEQRAVQQRLIEKRRRLEEAMAASFERLGELERLEGERQRQARQQESRVPVEVFRDTLVAHYAAVTPDNDEEEDDVHRGRCPKCRRAISSFT</sequence>
<keyword evidence="1" id="KW-0175">Coiled coil</keyword>
<evidence type="ECO:0008006" key="4">
    <source>
        <dbReference type="Google" id="ProtNLM"/>
    </source>
</evidence>
<keyword evidence="3" id="KW-1185">Reference proteome</keyword>
<feature type="coiled-coil region" evidence="1">
    <location>
        <begin position="28"/>
        <end position="62"/>
    </location>
</feature>
<dbReference type="Proteomes" id="UP000041254">
    <property type="component" value="Unassembled WGS sequence"/>
</dbReference>
<protein>
    <recommendedName>
        <fullName evidence="4">Zinc ribbon domain protein</fullName>
    </recommendedName>
</protein>
<evidence type="ECO:0000313" key="2">
    <source>
        <dbReference type="EMBL" id="CEL93363.1"/>
    </source>
</evidence>
<organism evidence="2 3">
    <name type="scientific">Vitrella brassicaformis (strain CCMP3155)</name>
    <dbReference type="NCBI Taxonomy" id="1169540"/>
    <lineage>
        <taxon>Eukaryota</taxon>
        <taxon>Sar</taxon>
        <taxon>Alveolata</taxon>
        <taxon>Colpodellida</taxon>
        <taxon>Vitrellaceae</taxon>
        <taxon>Vitrella</taxon>
    </lineage>
</organism>
<dbReference type="EMBL" id="CDMY01000158">
    <property type="protein sequence ID" value="CEL93363.1"/>
    <property type="molecule type" value="Genomic_DNA"/>
</dbReference>
<name>A0A0G4EDC8_VITBC</name>
<dbReference type="InParanoid" id="A0A0G4EDC8"/>
<dbReference type="AlphaFoldDB" id="A0A0G4EDC8"/>
<proteinExistence type="predicted"/>
<evidence type="ECO:0000256" key="1">
    <source>
        <dbReference type="SAM" id="Coils"/>
    </source>
</evidence>
<accession>A0A0G4EDC8</accession>
<reference evidence="2 3" key="1">
    <citation type="submission" date="2014-11" db="EMBL/GenBank/DDBJ databases">
        <authorList>
            <person name="Zhu J."/>
            <person name="Qi W."/>
            <person name="Song R."/>
        </authorList>
    </citation>
    <scope>NUCLEOTIDE SEQUENCE [LARGE SCALE GENOMIC DNA]</scope>
</reference>